<keyword evidence="1" id="KW-1133">Transmembrane helix</keyword>
<evidence type="ECO:0000313" key="3">
    <source>
        <dbReference type="Proteomes" id="UP000249818"/>
    </source>
</evidence>
<organism evidence="2 3">
    <name type="scientific">Candidatus Bipolaricaulis anaerobius</name>
    <dbReference type="NCBI Taxonomy" id="2026885"/>
    <lineage>
        <taxon>Bacteria</taxon>
        <taxon>Candidatus Bipolaricaulota</taxon>
        <taxon>Candidatus Bipolaricaulia</taxon>
        <taxon>Candidatus Bipolaricaulales</taxon>
        <taxon>Candidatus Bipolaricaulaceae</taxon>
        <taxon>Candidatus Bipolaricaulis</taxon>
    </lineage>
</organism>
<evidence type="ECO:0000256" key="1">
    <source>
        <dbReference type="SAM" id="Phobius"/>
    </source>
</evidence>
<dbReference type="KEGG" id="bana:BARAN1_0288"/>
<keyword evidence="1" id="KW-0472">Membrane</keyword>
<dbReference type="EMBL" id="LS483254">
    <property type="protein sequence ID" value="SQD92313.1"/>
    <property type="molecule type" value="Genomic_DNA"/>
</dbReference>
<evidence type="ECO:0000313" key="2">
    <source>
        <dbReference type="EMBL" id="SQD92313.1"/>
    </source>
</evidence>
<dbReference type="Proteomes" id="UP000249818">
    <property type="component" value="Chromosome BARAN1"/>
</dbReference>
<gene>
    <name evidence="2" type="ORF">BARAN1_0288</name>
</gene>
<dbReference type="RefSeq" id="WP_122030549.1">
    <property type="nucleotide sequence ID" value="NZ_LS483254.1"/>
</dbReference>
<keyword evidence="1" id="KW-0812">Transmembrane</keyword>
<proteinExistence type="predicted"/>
<accession>A0A2X3K5M7</accession>
<reference evidence="3" key="1">
    <citation type="submission" date="2018-05" db="EMBL/GenBank/DDBJ databases">
        <authorList>
            <person name="Hao L."/>
        </authorList>
    </citation>
    <scope>NUCLEOTIDE SEQUENCE [LARGE SCALE GENOMIC DNA]</scope>
</reference>
<dbReference type="AlphaFoldDB" id="A0A2X3K5M7"/>
<feature type="transmembrane region" description="Helical" evidence="1">
    <location>
        <begin position="38"/>
        <end position="59"/>
    </location>
</feature>
<keyword evidence="3" id="KW-1185">Reference proteome</keyword>
<name>A0A2X3K5M7_9BACT</name>
<protein>
    <submittedName>
        <fullName evidence="2">Uncharacterized protein</fullName>
    </submittedName>
</protein>
<sequence length="78" mass="8583">MFPVALIFLGSCGVTIALTRRRPHPYLRLRERGIRVESYFLGALLGPLLILAASLGVLARQLGTPIIRTRVADARTRA</sequence>